<dbReference type="Proteomes" id="UP000290289">
    <property type="component" value="Chromosome 4"/>
</dbReference>
<accession>A0A498JZL6</accession>
<proteinExistence type="predicted"/>
<dbReference type="STRING" id="3750.A0A498JZL6"/>
<evidence type="ECO:0000313" key="1">
    <source>
        <dbReference type="EMBL" id="RXI00537.1"/>
    </source>
</evidence>
<reference evidence="1 2" key="1">
    <citation type="submission" date="2018-10" db="EMBL/GenBank/DDBJ databases">
        <title>A high-quality apple genome assembly.</title>
        <authorList>
            <person name="Hu J."/>
        </authorList>
    </citation>
    <scope>NUCLEOTIDE SEQUENCE [LARGE SCALE GENOMIC DNA]</scope>
    <source>
        <strain evidence="2">cv. HFTH1</strain>
        <tissue evidence="1">Young leaf</tissue>
    </source>
</reference>
<dbReference type="PANTHER" id="PTHR36037:SF1">
    <property type="entry name" value="RNA-DIRECTED DNA POLYMERASE (REVERSE TRANSCRIPTASE)-RELATED FAMILY PROTEIN"/>
    <property type="match status" value="1"/>
</dbReference>
<name>A0A498JZL6_MALDO</name>
<gene>
    <name evidence="1" type="ORF">DVH24_000771</name>
</gene>
<sequence length="643" mass="72539">MSTQGSSAYRQWNLRDAQRGGMRDLDLNYPPPRENMALTGPLRIQAQGSGHSQGQATTVADLVDDDDVVVISPRKFEEARNNARRNHSRRNGRVIEGFSEELTNWCQLGDLGAFNWELSFNFDFINKAEDTIHSVSVTPVAPQTQSVPPPEAPTFTCAICMGQLIEETSTKRTGKAATGGCGLPTFFCNNVIWPSRAGARAREKKKMEDPISSSEPLDLITIQRQVRELEEVLDQDDASELTPSESQDLLRDCGLLLQSRLEQIVSECSDVGLLEDQDYEAYLGRFEQELNSVQAESTKVSNEIEGLVRTHEEDFHRLDIDLAQLKCSLDFVAKKDLEKEKQDADVNYIKNGKDQLDQMKVNPDKFEVLELENQIEKTSKILKSLQDLECEFKWLDDTEKIEDEFTGLKVISFGENCIRLSLRTYIPKLEELVPQQKIADATEPSHVNHELLIELLEGTLDLGNVEIFPNDVYINDILDAAKSLSSCCLCYLDILVALAHVYLLYMEMKTKSSLQWFVTKVQDRIVLCTMRRLVVKNANKSRHSLQYLDKDETIVAHVVGEVDAFIKVPQGWPLLSSPLKLIYLKSSDQHSKGISLSFLCKVEELANSLGVQIRQSLSSFVDAIAKVLVEQMRIQLHAETSHK</sequence>
<protein>
    <submittedName>
        <fullName evidence="1">Uncharacterized protein</fullName>
    </submittedName>
</protein>
<keyword evidence="2" id="KW-1185">Reference proteome</keyword>
<organism evidence="1 2">
    <name type="scientific">Malus domestica</name>
    <name type="common">Apple</name>
    <name type="synonym">Pyrus malus</name>
    <dbReference type="NCBI Taxonomy" id="3750"/>
    <lineage>
        <taxon>Eukaryota</taxon>
        <taxon>Viridiplantae</taxon>
        <taxon>Streptophyta</taxon>
        <taxon>Embryophyta</taxon>
        <taxon>Tracheophyta</taxon>
        <taxon>Spermatophyta</taxon>
        <taxon>Magnoliopsida</taxon>
        <taxon>eudicotyledons</taxon>
        <taxon>Gunneridae</taxon>
        <taxon>Pentapetalae</taxon>
        <taxon>rosids</taxon>
        <taxon>fabids</taxon>
        <taxon>Rosales</taxon>
        <taxon>Rosaceae</taxon>
        <taxon>Amygdaloideae</taxon>
        <taxon>Maleae</taxon>
        <taxon>Malus</taxon>
    </lineage>
</organism>
<evidence type="ECO:0000313" key="2">
    <source>
        <dbReference type="Proteomes" id="UP000290289"/>
    </source>
</evidence>
<comment type="caution">
    <text evidence="1">The sequence shown here is derived from an EMBL/GenBank/DDBJ whole genome shotgun (WGS) entry which is preliminary data.</text>
</comment>
<dbReference type="AlphaFoldDB" id="A0A498JZL6"/>
<dbReference type="PANTHER" id="PTHR36037">
    <property type="entry name" value="RNA-DIRECTED DNA POLYMERASE (REVERSE TRANSCRIPTASE)-RELATED FAMILY PROTEIN"/>
    <property type="match status" value="1"/>
</dbReference>
<dbReference type="EMBL" id="RDQH01000330">
    <property type="protein sequence ID" value="RXI00537.1"/>
    <property type="molecule type" value="Genomic_DNA"/>
</dbReference>